<protein>
    <submittedName>
        <fullName evidence="3">NYN domain-containing protein</fullName>
    </submittedName>
</protein>
<comment type="caution">
    <text evidence="3">The sequence shown here is derived from an EMBL/GenBank/DDBJ whole genome shotgun (WGS) entry which is preliminary data.</text>
</comment>
<organism evidence="3 4">
    <name type="scientific">Diplocloster modestus</name>
    <dbReference type="NCBI Taxonomy" id="2850322"/>
    <lineage>
        <taxon>Bacteria</taxon>
        <taxon>Bacillati</taxon>
        <taxon>Bacillota</taxon>
        <taxon>Clostridia</taxon>
        <taxon>Lachnospirales</taxon>
        <taxon>Lachnospiraceae</taxon>
        <taxon>Diplocloster</taxon>
    </lineage>
</organism>
<dbReference type="InterPro" id="IPR025605">
    <property type="entry name" value="OST-HTH/LOTUS_dom"/>
</dbReference>
<dbReference type="PANTHER" id="PTHR35811">
    <property type="entry name" value="SLR1870 PROTEIN"/>
    <property type="match status" value="1"/>
</dbReference>
<evidence type="ECO:0000259" key="2">
    <source>
        <dbReference type="PROSITE" id="PS51644"/>
    </source>
</evidence>
<evidence type="ECO:0000256" key="1">
    <source>
        <dbReference type="SAM" id="MobiDB-lite"/>
    </source>
</evidence>
<feature type="domain" description="HTH OST-type" evidence="2">
    <location>
        <begin position="183"/>
        <end position="256"/>
    </location>
</feature>
<dbReference type="PROSITE" id="PS51644">
    <property type="entry name" value="HTH_OST"/>
    <property type="match status" value="2"/>
</dbReference>
<evidence type="ECO:0000313" key="4">
    <source>
        <dbReference type="Proteomes" id="UP001314681"/>
    </source>
</evidence>
<dbReference type="CDD" id="cd10146">
    <property type="entry name" value="LabA_like_C"/>
    <property type="match status" value="2"/>
</dbReference>
<sequence length="334" mass="38123">MVTEEKRFAVLIDSDNVSSKYIKYIMDEISNYGIVTYKRIYGDWTSTSSSSWKNVLLENSITPIQQYSYTVGKNATDSAMIIDAMDILYSSKVEGFCIVSSDSDFTRLAVRLRESGMMVIGMGEKKTPQPFRVACNIFKYLDILTEDAETEEEEINLNPSKSKFTEAAPSDSRSQKDVADMTDLETIKQAMINIINENGDEARGIDMGELGNRILKRHPDFDVRNYGYTKLSKFLTTFDCFEQSEIKKSIYVYLKDNKANIDHVRKELLKYMQEKGEPEVNMSQLNQWLVSRFPQFSVKNYGYKNFSKFIGDIDGLKIKSSGANGCVKKVLLLK</sequence>
<dbReference type="Pfam" id="PF01936">
    <property type="entry name" value="NYN"/>
    <property type="match status" value="1"/>
</dbReference>
<name>A0ABS6KAC2_9FIRM</name>
<dbReference type="Gene3D" id="3.30.420.610">
    <property type="entry name" value="LOTUS domain-like"/>
    <property type="match status" value="2"/>
</dbReference>
<gene>
    <name evidence="3" type="ORF">KTH90_15670</name>
</gene>
<dbReference type="PANTHER" id="PTHR35811:SF1">
    <property type="entry name" value="HTH OST-TYPE DOMAIN-CONTAINING PROTEIN"/>
    <property type="match status" value="1"/>
</dbReference>
<accession>A0ABS6KAC2</accession>
<dbReference type="InterPro" id="IPR041966">
    <property type="entry name" value="LOTUS-like"/>
</dbReference>
<feature type="region of interest" description="Disordered" evidence="1">
    <location>
        <begin position="152"/>
        <end position="178"/>
    </location>
</feature>
<evidence type="ECO:0000313" key="3">
    <source>
        <dbReference type="EMBL" id="MBU9727451.1"/>
    </source>
</evidence>
<dbReference type="Pfam" id="PF12872">
    <property type="entry name" value="OST-HTH"/>
    <property type="match status" value="2"/>
</dbReference>
<dbReference type="Gene3D" id="3.40.50.1010">
    <property type="entry name" value="5'-nuclease"/>
    <property type="match status" value="1"/>
</dbReference>
<dbReference type="CDD" id="cd11297">
    <property type="entry name" value="PIN_LabA-like_N_1"/>
    <property type="match status" value="1"/>
</dbReference>
<feature type="domain" description="HTH OST-type" evidence="2">
    <location>
        <begin position="260"/>
        <end position="334"/>
    </location>
</feature>
<keyword evidence="4" id="KW-1185">Reference proteome</keyword>
<dbReference type="InterPro" id="IPR021139">
    <property type="entry name" value="NYN"/>
</dbReference>
<dbReference type="Proteomes" id="UP001314681">
    <property type="component" value="Unassembled WGS sequence"/>
</dbReference>
<dbReference type="EMBL" id="JAHQCX010000011">
    <property type="protein sequence ID" value="MBU9727451.1"/>
    <property type="molecule type" value="Genomic_DNA"/>
</dbReference>
<proteinExistence type="predicted"/>
<reference evidence="3 4" key="1">
    <citation type="submission" date="2021-06" db="EMBL/GenBank/DDBJ databases">
        <title>Description of novel taxa of the family Lachnospiraceae.</title>
        <authorList>
            <person name="Chaplin A.V."/>
            <person name="Sokolova S.R."/>
            <person name="Pikina A.P."/>
            <person name="Korzhanova M."/>
            <person name="Belova V."/>
            <person name="Korostin D."/>
            <person name="Efimov B.A."/>
        </authorList>
    </citation>
    <scope>NUCLEOTIDE SEQUENCE [LARGE SCALE GENOMIC DNA]</scope>
    <source>
        <strain evidence="3 4">ASD4241</strain>
    </source>
</reference>